<dbReference type="GO" id="GO:0046872">
    <property type="term" value="F:metal ion binding"/>
    <property type="evidence" value="ECO:0007669"/>
    <property type="project" value="UniProtKB-KW"/>
</dbReference>
<evidence type="ECO:0000259" key="5">
    <source>
        <dbReference type="Pfam" id="PF24827"/>
    </source>
</evidence>
<accession>A0A238Y0G1</accession>
<comment type="cofactor">
    <cofactor evidence="1">
        <name>Zn(2+)</name>
        <dbReference type="ChEBI" id="CHEBI:29105"/>
    </cofactor>
</comment>
<dbReference type="GO" id="GO:0005829">
    <property type="term" value="C:cytosol"/>
    <property type="evidence" value="ECO:0007669"/>
    <property type="project" value="TreeGrafter"/>
</dbReference>
<dbReference type="Proteomes" id="UP000198397">
    <property type="component" value="Unassembled WGS sequence"/>
</dbReference>
<keyword evidence="2" id="KW-0479">Metal-binding</keyword>
<gene>
    <name evidence="6" type="ORF">SAMN06264855_1268</name>
</gene>
<keyword evidence="3" id="KW-0378">Hydrolase</keyword>
<evidence type="ECO:0000256" key="2">
    <source>
        <dbReference type="ARBA" id="ARBA00022723"/>
    </source>
</evidence>
<keyword evidence="7" id="KW-1185">Reference proteome</keyword>
<evidence type="ECO:0000256" key="1">
    <source>
        <dbReference type="ARBA" id="ARBA00001947"/>
    </source>
</evidence>
<evidence type="ECO:0000313" key="6">
    <source>
        <dbReference type="EMBL" id="SNR64123.1"/>
    </source>
</evidence>
<evidence type="ECO:0000256" key="3">
    <source>
        <dbReference type="ARBA" id="ARBA00022801"/>
    </source>
</evidence>
<dbReference type="AlphaFoldDB" id="A0A238Y0G1"/>
<dbReference type="EMBL" id="FZNQ01000026">
    <property type="protein sequence ID" value="SNR64123.1"/>
    <property type="molecule type" value="Genomic_DNA"/>
</dbReference>
<proteinExistence type="predicted"/>
<dbReference type="InterPro" id="IPR055438">
    <property type="entry name" value="AstE_AspA_cat"/>
</dbReference>
<evidence type="ECO:0000256" key="4">
    <source>
        <dbReference type="ARBA" id="ARBA00022833"/>
    </source>
</evidence>
<dbReference type="InterPro" id="IPR050178">
    <property type="entry name" value="AspA/AstE_fam"/>
</dbReference>
<organism evidence="6 7">
    <name type="scientific">Halorubrum vacuolatum</name>
    <name type="common">Natronobacterium vacuolatum</name>
    <dbReference type="NCBI Taxonomy" id="63740"/>
    <lineage>
        <taxon>Archaea</taxon>
        <taxon>Methanobacteriati</taxon>
        <taxon>Methanobacteriota</taxon>
        <taxon>Stenosarchaea group</taxon>
        <taxon>Halobacteria</taxon>
        <taxon>Halobacteriales</taxon>
        <taxon>Haloferacaceae</taxon>
        <taxon>Halorubrum</taxon>
    </lineage>
</organism>
<sequence length="266" mass="29033">MKVIERGHGTERVAIVGGIHGDEPAGERIVNRLADRIDDDAEKTIQLIIANEPALKRGERYTSVDLNRSFPGDLEGETYETVLAARLKRLLEGCDAVLALHTSRSAPPPFAVYSSLTESVRRTVTALPVEYALDSGTLRDTTLDSVVPHAVSFETGRQGSEEAVEVGFEGALSFLRAHGAVTDMDPSFTETTVVEGQREVPKGDGTPHVYYNNFEPLPKGAIFAEDDTYTHRVEHDDLVPVLASEHGYENLFGVYATVKQTLDPPS</sequence>
<dbReference type="PANTHER" id="PTHR15162:SF7">
    <property type="entry name" value="SUCCINYLGLUTAMATE DESUCCINYLASE"/>
    <property type="match status" value="1"/>
</dbReference>
<protein>
    <submittedName>
        <fullName evidence="6">Succinylglutamate desuccinylase / Aspartoacylase family protein</fullName>
    </submittedName>
</protein>
<dbReference type="Pfam" id="PF24827">
    <property type="entry name" value="AstE_AspA_cat"/>
    <property type="match status" value="1"/>
</dbReference>
<dbReference type="OrthoDB" id="323389at2157"/>
<dbReference type="SUPFAM" id="SSF53187">
    <property type="entry name" value="Zn-dependent exopeptidases"/>
    <property type="match status" value="1"/>
</dbReference>
<feature type="domain" description="Succinylglutamate desuccinylase/Aspartoacylase catalytic" evidence="5">
    <location>
        <begin position="11"/>
        <end position="160"/>
    </location>
</feature>
<reference evidence="6 7" key="1">
    <citation type="submission" date="2017-06" db="EMBL/GenBank/DDBJ databases">
        <authorList>
            <person name="Kim H.J."/>
            <person name="Triplett B.A."/>
        </authorList>
    </citation>
    <scope>NUCLEOTIDE SEQUENCE [LARGE SCALE GENOMIC DNA]</scope>
    <source>
        <strain evidence="6 7">DSM 8800</strain>
    </source>
</reference>
<dbReference type="Gene3D" id="3.40.630.10">
    <property type="entry name" value="Zn peptidases"/>
    <property type="match status" value="1"/>
</dbReference>
<evidence type="ECO:0000313" key="7">
    <source>
        <dbReference type="Proteomes" id="UP000198397"/>
    </source>
</evidence>
<dbReference type="GO" id="GO:0016788">
    <property type="term" value="F:hydrolase activity, acting on ester bonds"/>
    <property type="evidence" value="ECO:0007669"/>
    <property type="project" value="InterPro"/>
</dbReference>
<dbReference type="PANTHER" id="PTHR15162">
    <property type="entry name" value="ASPARTOACYLASE"/>
    <property type="match status" value="1"/>
</dbReference>
<name>A0A238Y0G1_HALVU</name>
<keyword evidence="4" id="KW-0862">Zinc</keyword>
<dbReference type="RefSeq" id="WP_089385847.1">
    <property type="nucleotide sequence ID" value="NZ_FZNQ01000026.1"/>
</dbReference>